<evidence type="ECO:0000313" key="6">
    <source>
        <dbReference type="RefSeq" id="XP_013390300.1"/>
    </source>
</evidence>
<accession>A0A1S3HW89</accession>
<feature type="region of interest" description="Disordered" evidence="1">
    <location>
        <begin position="77"/>
        <end position="106"/>
    </location>
</feature>
<reference evidence="4 5" key="1">
    <citation type="submission" date="2023-09" db="UniProtKB">
        <authorList>
            <consortium name="RefSeq"/>
        </authorList>
    </citation>
    <scope>IDENTIFICATION</scope>
    <source>
        <tissue evidence="3 4">Gonads</tissue>
    </source>
</reference>
<sequence length="106" mass="11659">MASIPPSQCQAHKIMASMRHQNQQHHSPGVSASDSSLTPPGSPRRTGSDSHWGSWFSLDNMKKYMPVKILYSLSNGNQQPLKIPQEGDTIASNSTLVTQDNKNNNQ</sequence>
<dbReference type="GeneID" id="106158757"/>
<dbReference type="KEGG" id="lak:106158757"/>
<keyword evidence="2" id="KW-1185">Reference proteome</keyword>
<feature type="region of interest" description="Disordered" evidence="1">
    <location>
        <begin position="1"/>
        <end position="54"/>
    </location>
</feature>
<dbReference type="RefSeq" id="XP_013390296.1">
    <property type="nucleotide sequence ID" value="XM_013534842.1"/>
</dbReference>
<feature type="compositionally biased region" description="Polar residues" evidence="1">
    <location>
        <begin position="19"/>
        <end position="39"/>
    </location>
</feature>
<evidence type="ECO:0000313" key="4">
    <source>
        <dbReference type="RefSeq" id="XP_013390297.1"/>
    </source>
</evidence>
<evidence type="ECO:0000313" key="5">
    <source>
        <dbReference type="RefSeq" id="XP_013390299.1"/>
    </source>
</evidence>
<proteinExistence type="predicted"/>
<evidence type="ECO:0000256" key="1">
    <source>
        <dbReference type="SAM" id="MobiDB-lite"/>
    </source>
</evidence>
<evidence type="ECO:0000313" key="2">
    <source>
        <dbReference type="Proteomes" id="UP000085678"/>
    </source>
</evidence>
<organism evidence="6">
    <name type="scientific">Lingula anatina</name>
    <name type="common">Brachiopod</name>
    <name type="synonym">Lingula unguis</name>
    <dbReference type="NCBI Taxonomy" id="7574"/>
    <lineage>
        <taxon>Eukaryota</taxon>
        <taxon>Metazoa</taxon>
        <taxon>Spiralia</taxon>
        <taxon>Lophotrochozoa</taxon>
        <taxon>Brachiopoda</taxon>
        <taxon>Linguliformea</taxon>
        <taxon>Lingulata</taxon>
        <taxon>Lingulida</taxon>
        <taxon>Linguloidea</taxon>
        <taxon>Lingulidae</taxon>
        <taxon>Lingula</taxon>
    </lineage>
</organism>
<protein>
    <submittedName>
        <fullName evidence="3 4">Uncharacterized protein LOC106158757</fullName>
    </submittedName>
</protein>
<name>A0A1S3HW89_LINAN</name>
<dbReference type="AlphaFoldDB" id="A0A1S3HW89"/>
<feature type="compositionally biased region" description="Polar residues" evidence="1">
    <location>
        <begin position="90"/>
        <end position="106"/>
    </location>
</feature>
<feature type="compositionally biased region" description="Polar residues" evidence="1">
    <location>
        <begin position="1"/>
        <end position="10"/>
    </location>
</feature>
<gene>
    <name evidence="3 4 5 6" type="primary">LOC106158757</name>
</gene>
<dbReference type="Proteomes" id="UP000085678">
    <property type="component" value="Unplaced"/>
</dbReference>
<dbReference type="RefSeq" id="XP_013390300.1">
    <property type="nucleotide sequence ID" value="XM_013534846.2"/>
</dbReference>
<dbReference type="RefSeq" id="XP_013390297.1">
    <property type="nucleotide sequence ID" value="XM_013534843.2"/>
</dbReference>
<dbReference type="RefSeq" id="XP_013390299.1">
    <property type="nucleotide sequence ID" value="XM_013534845.2"/>
</dbReference>
<evidence type="ECO:0000313" key="3">
    <source>
        <dbReference type="RefSeq" id="XP_013390296.1"/>
    </source>
</evidence>